<keyword evidence="5" id="KW-1185">Reference proteome</keyword>
<feature type="compositionally biased region" description="Low complexity" evidence="2">
    <location>
        <begin position="380"/>
        <end position="392"/>
    </location>
</feature>
<feature type="compositionally biased region" description="Low complexity" evidence="2">
    <location>
        <begin position="425"/>
        <end position="437"/>
    </location>
</feature>
<dbReference type="FunCoup" id="A0A1S3K5M4">
    <property type="interactions" value="167"/>
</dbReference>
<feature type="region of interest" description="Disordered" evidence="2">
    <location>
        <begin position="803"/>
        <end position="836"/>
    </location>
</feature>
<feature type="region of interest" description="Disordered" evidence="2">
    <location>
        <begin position="323"/>
        <end position="397"/>
    </location>
</feature>
<protein>
    <submittedName>
        <fullName evidence="6">Sorting nexin-29</fullName>
    </submittedName>
</protein>
<dbReference type="PANTHER" id="PTHR47194:SF3">
    <property type="entry name" value="SORTING NEXIN 29"/>
    <property type="match status" value="1"/>
</dbReference>
<dbReference type="AlphaFoldDB" id="A0A1S3K5M4"/>
<feature type="compositionally biased region" description="Polar residues" evidence="2">
    <location>
        <begin position="819"/>
        <end position="836"/>
    </location>
</feature>
<dbReference type="PANTHER" id="PTHR47194">
    <property type="entry name" value="SORTING NEXIN-29-RELATED"/>
    <property type="match status" value="1"/>
</dbReference>
<dbReference type="InterPro" id="IPR036871">
    <property type="entry name" value="PX_dom_sf"/>
</dbReference>
<dbReference type="InterPro" id="IPR037213">
    <property type="entry name" value="Run_dom_sf"/>
</dbReference>
<dbReference type="PROSITE" id="PS50826">
    <property type="entry name" value="RUN"/>
    <property type="match status" value="1"/>
</dbReference>
<feature type="compositionally biased region" description="Basic and acidic residues" evidence="2">
    <location>
        <begin position="357"/>
        <end position="371"/>
    </location>
</feature>
<evidence type="ECO:0000313" key="6">
    <source>
        <dbReference type="RefSeq" id="XP_013417556.1"/>
    </source>
</evidence>
<dbReference type="PROSITE" id="PS50195">
    <property type="entry name" value="PX"/>
    <property type="match status" value="1"/>
</dbReference>
<evidence type="ECO:0000256" key="2">
    <source>
        <dbReference type="SAM" id="MobiDB-lite"/>
    </source>
</evidence>
<dbReference type="Gene3D" id="3.30.1520.10">
    <property type="entry name" value="Phox-like domain"/>
    <property type="match status" value="1"/>
</dbReference>
<dbReference type="InterPro" id="IPR037916">
    <property type="entry name" value="SNX29_PX"/>
</dbReference>
<evidence type="ECO:0000313" key="5">
    <source>
        <dbReference type="Proteomes" id="UP000085678"/>
    </source>
</evidence>
<dbReference type="SMART" id="SM00593">
    <property type="entry name" value="RUN"/>
    <property type="match status" value="1"/>
</dbReference>
<dbReference type="SUPFAM" id="SSF140741">
    <property type="entry name" value="RUN domain-like"/>
    <property type="match status" value="1"/>
</dbReference>
<dbReference type="GeneID" id="106178775"/>
<evidence type="ECO:0000256" key="1">
    <source>
        <dbReference type="SAM" id="Coils"/>
    </source>
</evidence>
<feature type="domain" description="RUN" evidence="4">
    <location>
        <begin position="37"/>
        <end position="195"/>
    </location>
</feature>
<dbReference type="SMART" id="SM00312">
    <property type="entry name" value="PX"/>
    <property type="match status" value="1"/>
</dbReference>
<evidence type="ECO:0000259" key="3">
    <source>
        <dbReference type="PROSITE" id="PS50195"/>
    </source>
</evidence>
<organism evidence="5 6">
    <name type="scientific">Lingula anatina</name>
    <name type="common">Brachiopod</name>
    <name type="synonym">Lingula unguis</name>
    <dbReference type="NCBI Taxonomy" id="7574"/>
    <lineage>
        <taxon>Eukaryota</taxon>
        <taxon>Metazoa</taxon>
        <taxon>Spiralia</taxon>
        <taxon>Lophotrochozoa</taxon>
        <taxon>Brachiopoda</taxon>
        <taxon>Linguliformea</taxon>
        <taxon>Lingulata</taxon>
        <taxon>Lingulida</taxon>
        <taxon>Linguloidea</taxon>
        <taxon>Lingulidae</taxon>
        <taxon>Lingula</taxon>
    </lineage>
</organism>
<dbReference type="KEGG" id="lak:106178775"/>
<dbReference type="InParanoid" id="A0A1S3K5M4"/>
<gene>
    <name evidence="6" type="primary">LOC106178775</name>
</gene>
<dbReference type="InterPro" id="IPR001683">
    <property type="entry name" value="PX_dom"/>
</dbReference>
<dbReference type="InterPro" id="IPR004012">
    <property type="entry name" value="Run_dom"/>
</dbReference>
<dbReference type="RefSeq" id="XP_013417556.1">
    <property type="nucleotide sequence ID" value="XM_013562102.2"/>
</dbReference>
<feature type="domain" description="PX" evidence="3">
    <location>
        <begin position="682"/>
        <end position="805"/>
    </location>
</feature>
<dbReference type="Pfam" id="PF00787">
    <property type="entry name" value="PX"/>
    <property type="match status" value="1"/>
</dbReference>
<dbReference type="GO" id="GO:0035091">
    <property type="term" value="F:phosphatidylinositol binding"/>
    <property type="evidence" value="ECO:0007669"/>
    <property type="project" value="InterPro"/>
</dbReference>
<dbReference type="InterPro" id="IPR047329">
    <property type="entry name" value="RUN_SNX29"/>
</dbReference>
<dbReference type="OrthoDB" id="428895at2759"/>
<dbReference type="STRING" id="7574.A0A1S3K5M4"/>
<dbReference type="Pfam" id="PF02759">
    <property type="entry name" value="RUN"/>
    <property type="match status" value="1"/>
</dbReference>
<evidence type="ECO:0000259" key="4">
    <source>
        <dbReference type="PROSITE" id="PS50826"/>
    </source>
</evidence>
<dbReference type="Proteomes" id="UP000085678">
    <property type="component" value="Unplaced"/>
</dbReference>
<feature type="compositionally biased region" description="Basic and acidic residues" evidence="2">
    <location>
        <begin position="323"/>
        <end position="345"/>
    </location>
</feature>
<feature type="compositionally biased region" description="Polar residues" evidence="2">
    <location>
        <begin position="204"/>
        <end position="218"/>
    </location>
</feature>
<dbReference type="SUPFAM" id="SSF64268">
    <property type="entry name" value="PX domain"/>
    <property type="match status" value="1"/>
</dbReference>
<dbReference type="CDD" id="cd17689">
    <property type="entry name" value="RUN_SNX29"/>
    <property type="match status" value="1"/>
</dbReference>
<reference evidence="6" key="1">
    <citation type="submission" date="2025-08" db="UniProtKB">
        <authorList>
            <consortium name="RefSeq"/>
        </authorList>
    </citation>
    <scope>IDENTIFICATION</scope>
    <source>
        <tissue evidence="6">Gonads</tissue>
    </source>
</reference>
<feature type="region of interest" description="Disordered" evidence="2">
    <location>
        <begin position="467"/>
        <end position="486"/>
    </location>
</feature>
<feature type="region of interest" description="Disordered" evidence="2">
    <location>
        <begin position="204"/>
        <end position="288"/>
    </location>
</feature>
<keyword evidence="1" id="KW-0175">Coiled coil</keyword>
<feature type="region of interest" description="Disordered" evidence="2">
    <location>
        <begin position="422"/>
        <end position="445"/>
    </location>
</feature>
<sequence>MNSAAQYLNERQSILTRLLDAVKQCQVRFGGKTELATDSDSRVVCLLSVWESALQHGVKQNLVANKALSTLKQVTELTGLSKVKGLGVLSDLQNIETEPVFWYYVKEFLSQHEIKRYMSLKHINTDAGRGRAWLRSSFNEHSLERHMHVFLDSHQKLSQYYEDWAFLKDVERSSMLPMMAAGLGSILFAINIDNEELNKIRPVSSSLPVSTPQPLRSASQDEPKPVLAGDVEVGMEKKKDKKKKKKVSTIVSFDEDDDGASTTNTTESKPVKVSHLRSRSSDLSKQMKSVEFQTSGTLSSSYPDSHSISLTCASVEERTSVHFKKADSENIFTDEKESKKCRDSEGSDQEPSIYDSVVKKDTNRDVEKEVVGGRIKHSRSSTSLASHSSRGSAETDAVSMDIPSDLTPLSVLGEPVDVDNLGPYSKSLDSRSGSSSSADLTTLPNYPDTEHAALALAMAQKGLTDYFGQRTEGDGGNVAESPKHETMTTGELKQAVVAMMVRKDEVEEQNKALHAMYDSERETNVGLRLEIEEMEKDHKQKHEADQKKIQALGRENDLLKHQLKKYVSAVQLLRTQGAHADNLGIHLDEPQPVVPPEKEEIDYCHEASEYERKLVQVAEMHGELMEFNEMLHKELNSKEILIKRLQNALEELRGPLPSNSGFENVGSGDDISMVSTDSQNRPLVNIWIPSAFMRGKGSDIHHVYQIYIRIKDEEWNVYRRYAQFNELHKVLKKKMPILNAVEFPPKKAIGNKGSRFVEERRKKLQLYLRRVLNYIVQQNPDLANGACKDVLLKILPFFGDQVKSEKPSKKGLSRKKSLPTMNSTPLQEQSPQYSGL</sequence>
<name>A0A1S3K5M4_LINAN</name>
<dbReference type="Gene3D" id="1.20.58.900">
    <property type="match status" value="1"/>
</dbReference>
<feature type="coiled-coil region" evidence="1">
    <location>
        <begin position="503"/>
        <end position="537"/>
    </location>
</feature>
<dbReference type="CDD" id="cd07277">
    <property type="entry name" value="PX_RUN"/>
    <property type="match status" value="1"/>
</dbReference>
<accession>A0A1S3K5M4</accession>
<proteinExistence type="predicted"/>